<dbReference type="Pfam" id="PF03795">
    <property type="entry name" value="YCII"/>
    <property type="match status" value="1"/>
</dbReference>
<gene>
    <name evidence="3" type="ORF">Sant_1584</name>
</gene>
<dbReference type="SUPFAM" id="SSF54909">
    <property type="entry name" value="Dimeric alpha+beta barrel"/>
    <property type="match status" value="1"/>
</dbReference>
<dbReference type="InterPro" id="IPR005545">
    <property type="entry name" value="YCII"/>
</dbReference>
<evidence type="ECO:0000256" key="1">
    <source>
        <dbReference type="ARBA" id="ARBA00007689"/>
    </source>
</evidence>
<dbReference type="KEGG" id="sod:Sant_1584"/>
<dbReference type="PANTHER" id="PTHR37828:SF1">
    <property type="entry name" value="YCII-RELATED DOMAIN-CONTAINING PROTEIN"/>
    <property type="match status" value="1"/>
</dbReference>
<dbReference type="Gene3D" id="3.30.70.1060">
    <property type="entry name" value="Dimeric alpha+beta barrel"/>
    <property type="match status" value="1"/>
</dbReference>
<proteinExistence type="inferred from homology"/>
<organism evidence="3 4">
    <name type="scientific">Sodalis praecaptivus</name>
    <dbReference type="NCBI Taxonomy" id="1239307"/>
    <lineage>
        <taxon>Bacteria</taxon>
        <taxon>Pseudomonadati</taxon>
        <taxon>Pseudomonadota</taxon>
        <taxon>Gammaproteobacteria</taxon>
        <taxon>Enterobacterales</taxon>
        <taxon>Bruguierivoracaceae</taxon>
        <taxon>Sodalis</taxon>
    </lineage>
</organism>
<comment type="similarity">
    <text evidence="1">Belongs to the YciI family.</text>
</comment>
<dbReference type="PATRIC" id="fig|1239307.3.peg.1722"/>
<sequence length="115" mass="12816">MRRTADMGLYLVRMDHPHGEGWAQFVVEHVQYLKTLIDQGTLLASGPLQGTPLRAGFLIIMADSQQQVEALVAADPFSREGLICQLRIEQWDPLFGEWANRSSQTLPPALASLLD</sequence>
<reference evidence="3 4" key="1">
    <citation type="journal article" date="2014" name="Genome Biol. Evol.">
        <title>Genome degeneration and adaptation in a nascent stage of symbiosis.</title>
        <authorList>
            <person name="Oakeson K.F."/>
            <person name="Gil R."/>
            <person name="Clayton A.L."/>
            <person name="Dunn D.M."/>
            <person name="von Niederhausern A.C."/>
            <person name="Hamil C."/>
            <person name="Aoyagi A."/>
            <person name="Duval B."/>
            <person name="Baca A."/>
            <person name="Silva F.J."/>
            <person name="Vallier A."/>
            <person name="Jackson D.G."/>
            <person name="Latorre A."/>
            <person name="Weiss R.B."/>
            <person name="Heddi A."/>
            <person name="Moya A."/>
            <person name="Dale C."/>
        </authorList>
    </citation>
    <scope>NUCLEOTIDE SEQUENCE [LARGE SCALE GENOMIC DNA]</scope>
    <source>
        <strain evidence="3 4">HS1</strain>
    </source>
</reference>
<evidence type="ECO:0000313" key="3">
    <source>
        <dbReference type="EMBL" id="AHF76642.1"/>
    </source>
</evidence>
<dbReference type="InterPro" id="IPR011008">
    <property type="entry name" value="Dimeric_a/b-barrel"/>
</dbReference>
<dbReference type="HOGENOM" id="CLU_110355_7_0_6"/>
<dbReference type="RefSeq" id="WP_237234665.1">
    <property type="nucleotide sequence ID" value="NZ_CP006569.1"/>
</dbReference>
<dbReference type="AlphaFoldDB" id="W0HVU8"/>
<keyword evidence="4" id="KW-1185">Reference proteome</keyword>
<protein>
    <recommendedName>
        <fullName evidence="2">YCII-related domain-containing protein</fullName>
    </recommendedName>
</protein>
<dbReference type="PANTHER" id="PTHR37828">
    <property type="entry name" value="GSR2449 PROTEIN"/>
    <property type="match status" value="1"/>
</dbReference>
<feature type="domain" description="YCII-related" evidence="2">
    <location>
        <begin position="24"/>
        <end position="91"/>
    </location>
</feature>
<evidence type="ECO:0000313" key="4">
    <source>
        <dbReference type="Proteomes" id="UP000019028"/>
    </source>
</evidence>
<dbReference type="EMBL" id="CP006569">
    <property type="protein sequence ID" value="AHF76642.1"/>
    <property type="molecule type" value="Genomic_DNA"/>
</dbReference>
<dbReference type="Proteomes" id="UP000019028">
    <property type="component" value="Chromosome"/>
</dbReference>
<name>W0HVU8_9GAMM</name>
<accession>W0HVU8</accession>
<evidence type="ECO:0000259" key="2">
    <source>
        <dbReference type="Pfam" id="PF03795"/>
    </source>
</evidence>